<gene>
    <name evidence="2" type="ORF">R1flu_014369</name>
</gene>
<dbReference type="InterPro" id="IPR001611">
    <property type="entry name" value="Leu-rich_rpt"/>
</dbReference>
<dbReference type="InterPro" id="IPR057207">
    <property type="entry name" value="FBXL15_LRR"/>
</dbReference>
<organism evidence="2 3">
    <name type="scientific">Riccia fluitans</name>
    <dbReference type="NCBI Taxonomy" id="41844"/>
    <lineage>
        <taxon>Eukaryota</taxon>
        <taxon>Viridiplantae</taxon>
        <taxon>Streptophyta</taxon>
        <taxon>Embryophyta</taxon>
        <taxon>Marchantiophyta</taxon>
        <taxon>Marchantiopsida</taxon>
        <taxon>Marchantiidae</taxon>
        <taxon>Marchantiales</taxon>
        <taxon>Ricciaceae</taxon>
        <taxon>Riccia</taxon>
    </lineage>
</organism>
<dbReference type="AlphaFoldDB" id="A0ABD1YG56"/>
<dbReference type="PANTHER" id="PTHR13318">
    <property type="entry name" value="PARTNER OF PAIRED, ISOFORM B-RELATED"/>
    <property type="match status" value="1"/>
</dbReference>
<dbReference type="CDD" id="cd22159">
    <property type="entry name" value="F-box_AtTIR1-like"/>
    <property type="match status" value="1"/>
</dbReference>
<evidence type="ECO:0000313" key="2">
    <source>
        <dbReference type="EMBL" id="KAL2629683.1"/>
    </source>
</evidence>
<feature type="domain" description="F-box/LRR-repeat protein 15-like leucin rich repeat" evidence="1">
    <location>
        <begin position="342"/>
        <end position="554"/>
    </location>
</feature>
<feature type="domain" description="F-box/LRR-repeat protein 15-like leucin rich repeat" evidence="1">
    <location>
        <begin position="169"/>
        <end position="259"/>
    </location>
</feature>
<reference evidence="2 3" key="1">
    <citation type="submission" date="2024-09" db="EMBL/GenBank/DDBJ databases">
        <title>Chromosome-scale assembly of Riccia fluitans.</title>
        <authorList>
            <person name="Paukszto L."/>
            <person name="Sawicki J."/>
            <person name="Karawczyk K."/>
            <person name="Piernik-Szablinska J."/>
            <person name="Szczecinska M."/>
            <person name="Mazdziarz M."/>
        </authorList>
    </citation>
    <scope>NUCLEOTIDE SEQUENCE [LARGE SCALE GENOMIC DNA]</scope>
    <source>
        <strain evidence="2">Rf_01</strain>
        <tissue evidence="2">Aerial parts of the thallus</tissue>
    </source>
</reference>
<dbReference type="SUPFAM" id="SSF52047">
    <property type="entry name" value="RNI-like"/>
    <property type="match status" value="3"/>
</dbReference>
<dbReference type="Proteomes" id="UP001605036">
    <property type="component" value="Unassembled WGS sequence"/>
</dbReference>
<evidence type="ECO:0000259" key="1">
    <source>
        <dbReference type="Pfam" id="PF25372"/>
    </source>
</evidence>
<sequence length="694" mass="76254">MDKRGAQGREERFGVKKDWLRDTTVLWSFAGGFGQMMFGFSRVMGRKRVLQELSGARDGLFSLLDENLMLSILDKLQDYEDRQAWCLVCKRFLAVEASSRKSVRLLRVEVVENVLRRYRYVEELDLSRCAQVDDETLESIGNLTGNNLRSLNLTHSGKFSENGLLSLVKLCPSLQLLDLSYCSQIGDLCMVAIAQLAKLETLSLFNCRNITDAGLGCIAAGCKNLRYLNLRWCLGVSDTGISLISNNCKQLETVDLSFTEVTAQGLASIAVLQNLKNLFLDSCSGVDDAGLACLQKLQKSLLVLDVARCQDVTDKGLMTLASDRAPLQKLCLSYCLPITDGLLARLEKLKSLQVIRLDGCVIAGVGLASIGKGWKALREFSVSKVRGVTDGQIRSVVERCRNLQDLDFTCCRELTDLAITSVAACCKNLRSLKMESCSLVTDKGLALLGSNCTALEVVDFTDCNITDEGLKHLAACTGLRTLKLGYCLNITDKGIKYIASRCNNLREIDLYRSVEVGDSAVSSLAYGCPRLRSINLSYCTKITDASLHSISKLRDLTQLEVRACSLLTSAGFVSIAGGCRKLLELDIKRCTSVDDNALLAIAYGCPNLREVNLSYCRITDIGLMAIARLSFIQNLKLLHLKGVSLDGLVEALFSSGALRKVKLLSSLRMVLSGLTTQAVESRGCRLRWMDKPES</sequence>
<dbReference type="EMBL" id="JBHFFA010000004">
    <property type="protein sequence ID" value="KAL2629683.1"/>
    <property type="molecule type" value="Genomic_DNA"/>
</dbReference>
<accession>A0ABD1YG56</accession>
<dbReference type="Gene3D" id="3.80.10.10">
    <property type="entry name" value="Ribonuclease Inhibitor"/>
    <property type="match status" value="6"/>
</dbReference>
<dbReference type="SMART" id="SM00367">
    <property type="entry name" value="LRR_CC"/>
    <property type="match status" value="18"/>
</dbReference>
<proteinExistence type="predicted"/>
<keyword evidence="3" id="KW-1185">Reference proteome</keyword>
<dbReference type="Pfam" id="PF13516">
    <property type="entry name" value="LRR_6"/>
    <property type="match status" value="2"/>
</dbReference>
<dbReference type="InterPro" id="IPR006553">
    <property type="entry name" value="Leu-rich_rpt_Cys-con_subtyp"/>
</dbReference>
<protein>
    <recommendedName>
        <fullName evidence="1">F-box/LRR-repeat protein 15-like leucin rich repeat domain-containing protein</fullName>
    </recommendedName>
</protein>
<dbReference type="FunFam" id="3.80.10.10:FF:000276">
    <property type="entry name" value="F-box/LRR-repeat protein 3"/>
    <property type="match status" value="1"/>
</dbReference>
<dbReference type="InterPro" id="IPR032675">
    <property type="entry name" value="LRR_dom_sf"/>
</dbReference>
<comment type="caution">
    <text evidence="2">The sequence shown here is derived from an EMBL/GenBank/DDBJ whole genome shotgun (WGS) entry which is preliminary data.</text>
</comment>
<evidence type="ECO:0000313" key="3">
    <source>
        <dbReference type="Proteomes" id="UP001605036"/>
    </source>
</evidence>
<dbReference type="PANTHER" id="PTHR13318:SF105">
    <property type="entry name" value="F-BOX_LRR-REPEAT PROTEIN 3"/>
    <property type="match status" value="1"/>
</dbReference>
<name>A0ABD1YG56_9MARC</name>
<dbReference type="Pfam" id="PF25372">
    <property type="entry name" value="DUF7885"/>
    <property type="match status" value="2"/>
</dbReference>